<dbReference type="InterPro" id="IPR036922">
    <property type="entry name" value="Rieske_2Fe-2S_sf"/>
</dbReference>
<dbReference type="GO" id="GO:0051213">
    <property type="term" value="F:dioxygenase activity"/>
    <property type="evidence" value="ECO:0007669"/>
    <property type="project" value="UniProtKB-KW"/>
</dbReference>
<evidence type="ECO:0000256" key="2">
    <source>
        <dbReference type="ARBA" id="ARBA00022723"/>
    </source>
</evidence>
<keyword evidence="8" id="KW-1185">Reference proteome</keyword>
<dbReference type="PANTHER" id="PTHR21266">
    <property type="entry name" value="IRON-SULFUR DOMAIN CONTAINING PROTEIN"/>
    <property type="match status" value="1"/>
</dbReference>
<proteinExistence type="predicted"/>
<dbReference type="Pfam" id="PF19301">
    <property type="entry name" value="LigXa_C"/>
    <property type="match status" value="1"/>
</dbReference>
<name>A0A842I3E4_9SPHN</name>
<keyword evidence="3" id="KW-0560">Oxidoreductase</keyword>
<evidence type="ECO:0000259" key="6">
    <source>
        <dbReference type="PROSITE" id="PS51296"/>
    </source>
</evidence>
<dbReference type="InterPro" id="IPR017941">
    <property type="entry name" value="Rieske_2Fe-2S"/>
</dbReference>
<dbReference type="CDD" id="cd03479">
    <property type="entry name" value="Rieske_RO_Alpha_PhDO_like"/>
    <property type="match status" value="1"/>
</dbReference>
<dbReference type="Pfam" id="PF00355">
    <property type="entry name" value="Rieske"/>
    <property type="match status" value="1"/>
</dbReference>
<dbReference type="InterPro" id="IPR015881">
    <property type="entry name" value="ARHD_Rieske_2Fe_2S"/>
</dbReference>
<dbReference type="PROSITE" id="PS51296">
    <property type="entry name" value="RIESKE"/>
    <property type="match status" value="1"/>
</dbReference>
<accession>A0A842I3E4</accession>
<feature type="domain" description="Rieske" evidence="6">
    <location>
        <begin position="27"/>
        <end position="134"/>
    </location>
</feature>
<dbReference type="SUPFAM" id="SSF50022">
    <property type="entry name" value="ISP domain"/>
    <property type="match status" value="1"/>
</dbReference>
<dbReference type="Proteomes" id="UP000564378">
    <property type="component" value="Unassembled WGS sequence"/>
</dbReference>
<evidence type="ECO:0000256" key="4">
    <source>
        <dbReference type="ARBA" id="ARBA00023004"/>
    </source>
</evidence>
<keyword evidence="1" id="KW-0001">2Fe-2S</keyword>
<evidence type="ECO:0000256" key="3">
    <source>
        <dbReference type="ARBA" id="ARBA00023002"/>
    </source>
</evidence>
<sequence length="422" mass="47812">MLSHEDNELLVRVGPDTPMGALIRRYWIPALLESELSEADGAPVRIRLLGEDLVAFRDSEGRIGLLDEHCPHRRASLALGVNEECGLRCLYHGWKFDVEGQCVDTPTEPEGSKLAKRMRTTAYPTHSAGGMIWAYMGPAEAVPPFPEFPWLDMAEGHSVPFKIMEDCNYAQAVEGTVDSAHAGVLHRESPWTHEAKYPHEKDLRPKLEVEFTNYGLRYCATRKLDEEMMHGRVTQVVLPFWTLIPPDGGRAPEHRRNRRLVNAFVPRDDVSTWHIQWFFDEGLEIDVPGRIEEGGMWMDENFRKTVNIDNWYEQDREMMRTTNLSGIKGILTQDHAVSETQGRVLDRTKEHLGRSDMAVVAWRRLMLQAAKALGQGESPCGTTAPIDWSKVVAETFAFPNSSTWKDELPLPEELKPEISTAA</sequence>
<gene>
    <name evidence="7" type="ORF">H6P80_14900</name>
</gene>
<dbReference type="GO" id="GO:0005506">
    <property type="term" value="F:iron ion binding"/>
    <property type="evidence" value="ECO:0007669"/>
    <property type="project" value="InterPro"/>
</dbReference>
<evidence type="ECO:0000313" key="8">
    <source>
        <dbReference type="Proteomes" id="UP000564378"/>
    </source>
</evidence>
<dbReference type="GO" id="GO:0051537">
    <property type="term" value="F:2 iron, 2 sulfur cluster binding"/>
    <property type="evidence" value="ECO:0007669"/>
    <property type="project" value="UniProtKB-KW"/>
</dbReference>
<comment type="caution">
    <text evidence="7">The sequence shown here is derived from an EMBL/GenBank/DDBJ whole genome shotgun (WGS) entry which is preliminary data.</text>
</comment>
<dbReference type="EMBL" id="JACJVJ010000003">
    <property type="protein sequence ID" value="MBC2778910.1"/>
    <property type="molecule type" value="Genomic_DNA"/>
</dbReference>
<keyword evidence="4" id="KW-0408">Iron</keyword>
<evidence type="ECO:0000256" key="1">
    <source>
        <dbReference type="ARBA" id="ARBA00022714"/>
    </source>
</evidence>
<dbReference type="CDD" id="cd08878">
    <property type="entry name" value="RHO_alpha_C_DMO-like"/>
    <property type="match status" value="1"/>
</dbReference>
<dbReference type="PROSITE" id="PS00570">
    <property type="entry name" value="RING_HYDROXYL_ALPHA"/>
    <property type="match status" value="1"/>
</dbReference>
<dbReference type="PANTHER" id="PTHR21266:SF59">
    <property type="entry name" value="BLR4922 PROTEIN"/>
    <property type="match status" value="1"/>
</dbReference>
<dbReference type="RefSeq" id="WP_185802218.1">
    <property type="nucleotide sequence ID" value="NZ_JACJVJ010000003.1"/>
</dbReference>
<dbReference type="Gene3D" id="2.102.10.10">
    <property type="entry name" value="Rieske [2Fe-2S] iron-sulphur domain"/>
    <property type="match status" value="1"/>
</dbReference>
<dbReference type="AlphaFoldDB" id="A0A842I3E4"/>
<reference evidence="7 8" key="1">
    <citation type="submission" date="2020-08" db="EMBL/GenBank/DDBJ databases">
        <title>Draft genome sequence of Parasphingopyxis sp. GrpM-11.</title>
        <authorList>
            <person name="Oh J."/>
            <person name="Roh D.-H."/>
        </authorList>
    </citation>
    <scope>NUCLEOTIDE SEQUENCE [LARGE SCALE GENOMIC DNA]</scope>
    <source>
        <strain evidence="7 8">GrpM-11</strain>
    </source>
</reference>
<organism evidence="7 8">
    <name type="scientific">Parasphingopyxis marina</name>
    <dbReference type="NCBI Taxonomy" id="2761622"/>
    <lineage>
        <taxon>Bacteria</taxon>
        <taxon>Pseudomonadati</taxon>
        <taxon>Pseudomonadota</taxon>
        <taxon>Alphaproteobacteria</taxon>
        <taxon>Sphingomonadales</taxon>
        <taxon>Sphingomonadaceae</taxon>
        <taxon>Parasphingopyxis</taxon>
    </lineage>
</organism>
<dbReference type="Gene3D" id="3.90.380.10">
    <property type="entry name" value="Naphthalene 1,2-dioxygenase Alpha Subunit, Chain A, domain 1"/>
    <property type="match status" value="1"/>
</dbReference>
<keyword evidence="5" id="KW-0411">Iron-sulfur</keyword>
<evidence type="ECO:0000313" key="7">
    <source>
        <dbReference type="EMBL" id="MBC2778910.1"/>
    </source>
</evidence>
<dbReference type="SUPFAM" id="SSF55961">
    <property type="entry name" value="Bet v1-like"/>
    <property type="match status" value="1"/>
</dbReference>
<protein>
    <submittedName>
        <fullName evidence="7">Aromatic ring-hydroxylating dioxygenase subunit alpha</fullName>
    </submittedName>
</protein>
<dbReference type="InterPro" id="IPR050584">
    <property type="entry name" value="Cholesterol_7-desaturase"/>
</dbReference>
<evidence type="ECO:0000256" key="5">
    <source>
        <dbReference type="ARBA" id="ARBA00023014"/>
    </source>
</evidence>
<dbReference type="InterPro" id="IPR045623">
    <property type="entry name" value="LigXa_C"/>
</dbReference>
<keyword evidence="2" id="KW-0479">Metal-binding</keyword>
<keyword evidence="7" id="KW-0223">Dioxygenase</keyword>